<dbReference type="GO" id="GO:0004252">
    <property type="term" value="F:serine-type endopeptidase activity"/>
    <property type="evidence" value="ECO:0007669"/>
    <property type="project" value="InterPro"/>
</dbReference>
<dbReference type="SUPFAM" id="SSF82171">
    <property type="entry name" value="DPP6 N-terminal domain-like"/>
    <property type="match status" value="1"/>
</dbReference>
<accession>A0A3D9V0K0</accession>
<dbReference type="Gene3D" id="3.40.50.1820">
    <property type="entry name" value="alpha/beta hydrolase"/>
    <property type="match status" value="1"/>
</dbReference>
<dbReference type="EMBL" id="QTUC01000001">
    <property type="protein sequence ID" value="REF35047.1"/>
    <property type="molecule type" value="Genomic_DNA"/>
</dbReference>
<dbReference type="OrthoDB" id="128799at2"/>
<dbReference type="InterPro" id="IPR029058">
    <property type="entry name" value="AB_hydrolase_fold"/>
</dbReference>
<dbReference type="PANTHER" id="PTHR42776:SF27">
    <property type="entry name" value="DIPEPTIDYL PEPTIDASE FAMILY MEMBER 6"/>
    <property type="match status" value="1"/>
</dbReference>
<keyword evidence="3" id="KW-0031">Aminopeptidase</keyword>
<organism evidence="3 4">
    <name type="scientific">Thermasporomyces composti</name>
    <dbReference type="NCBI Taxonomy" id="696763"/>
    <lineage>
        <taxon>Bacteria</taxon>
        <taxon>Bacillati</taxon>
        <taxon>Actinomycetota</taxon>
        <taxon>Actinomycetes</taxon>
        <taxon>Propionibacteriales</taxon>
        <taxon>Nocardioidaceae</taxon>
        <taxon>Thermasporomyces</taxon>
    </lineage>
</organism>
<evidence type="ECO:0000313" key="3">
    <source>
        <dbReference type="EMBL" id="REF35047.1"/>
    </source>
</evidence>
<sequence length="614" mass="68184">MTYDAVPLIPREVLFGNPTYANPTVSPDGRWLGFLAPDEGVLNVWVGPADNHAQAVPVTHDRGRGIRAYGFCHDDRTLFYLQDRDGDENWRLHLLDLQTGEERCVTPFEDVQVRILGHNRWNPTTMLLAINKDQPELHDVYSLDLTTGALEKVLDNPGYVGWMVDTDLTVQGAVSVTEEGGAVFFLVDEDGEFRPWLNVPPEDANTTSPVGFSRDGTTAYLVSSLGANAARLVAVDLATGEETVLAEDPAYDVGGVEFHPETRRPQAVIFDKDREVWSYLDEDYGRAVEELRDALGIDGELSINRAERTDRVWLVSVTPSDGPVRYYLYDRSTKALRFLFSHKPDLAGYVLAPMEPFTFTARDGLEIHGYITVPPEVERRNLPAVLNVHGGPWARDTWGYHPEAQWLANRGYVCVQVNYRGSTGYGKAFGNAGDKQWGRAMHTDLLDAVDHLARQGLIDRTRVGIMGGSYGGYAALAGAAFTPEVFRCAVDLCGPSNLLTLIESIPPYWKPVVSMMYAKVGNPATEKDMLWERSPLSKIDNIRIPVLVAQGANDPRVKQAEAEQIVTALKEKGLPHQYLLFPDEGHGLAKPENRETYYAAAERFLAEHLGGRSE</sequence>
<keyword evidence="3" id="KW-0645">Protease</keyword>
<dbReference type="Pfam" id="PF00326">
    <property type="entry name" value="Peptidase_S9"/>
    <property type="match status" value="1"/>
</dbReference>
<gene>
    <name evidence="3" type="ORF">DFJ64_0417</name>
</gene>
<reference evidence="3 4" key="1">
    <citation type="submission" date="2018-08" db="EMBL/GenBank/DDBJ databases">
        <title>Sequencing the genomes of 1000 actinobacteria strains.</title>
        <authorList>
            <person name="Klenk H.-P."/>
        </authorList>
    </citation>
    <scope>NUCLEOTIDE SEQUENCE [LARGE SCALE GENOMIC DNA]</scope>
    <source>
        <strain evidence="3 4">DSM 22891</strain>
    </source>
</reference>
<dbReference type="PRINTS" id="PR00862">
    <property type="entry name" value="PROLIGOPTASE"/>
</dbReference>
<comment type="caution">
    <text evidence="3">The sequence shown here is derived from an EMBL/GenBank/DDBJ whole genome shotgun (WGS) entry which is preliminary data.</text>
</comment>
<protein>
    <submittedName>
        <fullName evidence="3">Dipeptidyl aminopeptidase/acylaminoacyl peptidase</fullName>
    </submittedName>
</protein>
<proteinExistence type="predicted"/>
<keyword evidence="1" id="KW-0378">Hydrolase</keyword>
<dbReference type="GO" id="GO:0004177">
    <property type="term" value="F:aminopeptidase activity"/>
    <property type="evidence" value="ECO:0007669"/>
    <property type="project" value="UniProtKB-KW"/>
</dbReference>
<dbReference type="RefSeq" id="WP_115851751.1">
    <property type="nucleotide sequence ID" value="NZ_QTUC01000001.1"/>
</dbReference>
<evidence type="ECO:0000259" key="2">
    <source>
        <dbReference type="Pfam" id="PF00326"/>
    </source>
</evidence>
<keyword evidence="4" id="KW-1185">Reference proteome</keyword>
<dbReference type="InterPro" id="IPR002470">
    <property type="entry name" value="Peptidase_S9A"/>
</dbReference>
<dbReference type="Gene3D" id="2.120.10.30">
    <property type="entry name" value="TolB, C-terminal domain"/>
    <property type="match status" value="2"/>
</dbReference>
<evidence type="ECO:0000313" key="4">
    <source>
        <dbReference type="Proteomes" id="UP000256485"/>
    </source>
</evidence>
<dbReference type="InterPro" id="IPR001375">
    <property type="entry name" value="Peptidase_S9_cat"/>
</dbReference>
<dbReference type="PANTHER" id="PTHR42776">
    <property type="entry name" value="SERINE PEPTIDASE S9 FAMILY MEMBER"/>
    <property type="match status" value="1"/>
</dbReference>
<dbReference type="InterPro" id="IPR011042">
    <property type="entry name" value="6-blade_b-propeller_TolB-like"/>
</dbReference>
<dbReference type="GO" id="GO:0006508">
    <property type="term" value="P:proteolysis"/>
    <property type="evidence" value="ECO:0007669"/>
    <property type="project" value="InterPro"/>
</dbReference>
<dbReference type="Proteomes" id="UP000256485">
    <property type="component" value="Unassembled WGS sequence"/>
</dbReference>
<evidence type="ECO:0000256" key="1">
    <source>
        <dbReference type="ARBA" id="ARBA00022801"/>
    </source>
</evidence>
<feature type="domain" description="Peptidase S9 prolyl oligopeptidase catalytic" evidence="2">
    <location>
        <begin position="400"/>
        <end position="611"/>
    </location>
</feature>
<dbReference type="AlphaFoldDB" id="A0A3D9V0K0"/>
<name>A0A3D9V0K0_THECX</name>
<dbReference type="SUPFAM" id="SSF53474">
    <property type="entry name" value="alpha/beta-Hydrolases"/>
    <property type="match status" value="1"/>
</dbReference>